<evidence type="ECO:0000256" key="2">
    <source>
        <dbReference type="SAM" id="Coils"/>
    </source>
</evidence>
<feature type="transmembrane region" description="Helical" evidence="3">
    <location>
        <begin position="12"/>
        <end position="31"/>
    </location>
</feature>
<dbReference type="PANTHER" id="PTHR37313:SF4">
    <property type="entry name" value="CONSERVED MEMBRANE PROTEIN-RELATED"/>
    <property type="match status" value="1"/>
</dbReference>
<dbReference type="EMBL" id="PEBK01000013">
    <property type="protein sequence ID" value="PJM74450.1"/>
    <property type="molecule type" value="Genomic_DNA"/>
</dbReference>
<dbReference type="Pfam" id="PF05949">
    <property type="entry name" value="DUF881"/>
    <property type="match status" value="1"/>
</dbReference>
<comment type="similarity">
    <text evidence="1">Belongs to the UPF0749 family.</text>
</comment>
<feature type="coiled-coil region" evidence="2">
    <location>
        <begin position="51"/>
        <end position="78"/>
    </location>
</feature>
<dbReference type="OrthoDB" id="3214641at2"/>
<protein>
    <recommendedName>
        <fullName evidence="6">DUF881 domain-containing protein</fullName>
    </recommendedName>
</protein>
<evidence type="ECO:0008006" key="6">
    <source>
        <dbReference type="Google" id="ProtNLM"/>
    </source>
</evidence>
<dbReference type="PANTHER" id="PTHR37313">
    <property type="entry name" value="UPF0749 PROTEIN RV1825"/>
    <property type="match status" value="1"/>
</dbReference>
<comment type="caution">
    <text evidence="4">The sequence shown here is derived from an EMBL/GenBank/DDBJ whole genome shotgun (WGS) entry which is preliminary data.</text>
</comment>
<accession>A0A2M9HCA8</accession>
<reference evidence="4 5" key="1">
    <citation type="submission" date="2017-10" db="EMBL/GenBank/DDBJ databases">
        <title>Draft genome sequences of strains TRE 1, TRE 9, TRE H and TRI 7, isolated from tamarins, belonging to four potential novel Bifidobacterium species.</title>
        <authorList>
            <person name="Mattarelli P."/>
            <person name="Modesto M."/>
            <person name="Puglisi E."/>
            <person name="Morelli L."/>
            <person name="Spezio C."/>
            <person name="Bonetti A."/>
            <person name="Sandri C."/>
        </authorList>
    </citation>
    <scope>NUCLEOTIDE SEQUENCE [LARGE SCALE GENOMIC DNA]</scope>
    <source>
        <strain evidence="5">TRI7</strain>
    </source>
</reference>
<dbReference type="AlphaFoldDB" id="A0A2M9HCA8"/>
<gene>
    <name evidence="4" type="ORF">CSQ87_10200</name>
</gene>
<keyword evidence="3" id="KW-0812">Transmembrane</keyword>
<dbReference type="Gene3D" id="3.30.70.1880">
    <property type="entry name" value="Protein of unknown function DUF881"/>
    <property type="match status" value="1"/>
</dbReference>
<evidence type="ECO:0000313" key="5">
    <source>
        <dbReference type="Proteomes" id="UP000231451"/>
    </source>
</evidence>
<keyword evidence="3" id="KW-0472">Membrane</keyword>
<dbReference type="GO" id="GO:0005886">
    <property type="term" value="C:plasma membrane"/>
    <property type="evidence" value="ECO:0007669"/>
    <property type="project" value="TreeGrafter"/>
</dbReference>
<dbReference type="InterPro" id="IPR010273">
    <property type="entry name" value="DUF881"/>
</dbReference>
<evidence type="ECO:0000256" key="3">
    <source>
        <dbReference type="SAM" id="Phobius"/>
    </source>
</evidence>
<dbReference type="RefSeq" id="WP_100513773.1">
    <property type="nucleotide sequence ID" value="NZ_PEBK01000013.1"/>
</dbReference>
<organism evidence="4 5">
    <name type="scientific">Bifidobacterium simiarum</name>
    <dbReference type="NCBI Taxonomy" id="2045441"/>
    <lineage>
        <taxon>Bacteria</taxon>
        <taxon>Bacillati</taxon>
        <taxon>Actinomycetota</taxon>
        <taxon>Actinomycetes</taxon>
        <taxon>Bifidobacteriales</taxon>
        <taxon>Bifidobacteriaceae</taxon>
        <taxon>Bifidobacterium</taxon>
    </lineage>
</organism>
<evidence type="ECO:0000256" key="1">
    <source>
        <dbReference type="ARBA" id="ARBA00009108"/>
    </source>
</evidence>
<sequence>MGKHGGRHVAKRSIWGGLAVFVILALVGVLFSTNVRVNRTVVVTSDTAQLINERARRVDELQNDINSLSTKIDSLKALTTDAKTPTGEEAGSGTKLPAVEGPGVTVILNDSPLWEQKVGDSGSTADINDYVVHQQDIEAVVNALWAGGAESMMIENQRVLSDTAVRCVGNVLLLHGKQYAPPYHISAIGPTERMITALDDSPTIQIYQQYVASIGLGWQVERKDRLKFPEATSSLQTLKYAKTDEQAEKK</sequence>
<proteinExistence type="inferred from homology"/>
<keyword evidence="2" id="KW-0175">Coiled coil</keyword>
<keyword evidence="3" id="KW-1133">Transmembrane helix</keyword>
<keyword evidence="5" id="KW-1185">Reference proteome</keyword>
<name>A0A2M9HCA8_9BIFI</name>
<evidence type="ECO:0000313" key="4">
    <source>
        <dbReference type="EMBL" id="PJM74450.1"/>
    </source>
</evidence>
<dbReference type="Proteomes" id="UP000231451">
    <property type="component" value="Unassembled WGS sequence"/>
</dbReference>